<dbReference type="GO" id="GO:0005737">
    <property type="term" value="C:cytoplasm"/>
    <property type="evidence" value="ECO:0007669"/>
    <property type="project" value="TreeGrafter"/>
</dbReference>
<feature type="signal peptide" evidence="3">
    <location>
        <begin position="1"/>
        <end position="20"/>
    </location>
</feature>
<proteinExistence type="predicted"/>
<gene>
    <name evidence="4" type="ORF">GPU96_09g18160</name>
</gene>
<evidence type="ECO:0000256" key="3">
    <source>
        <dbReference type="SAM" id="SignalP"/>
    </source>
</evidence>
<dbReference type="InterPro" id="IPR032675">
    <property type="entry name" value="LRR_dom_sf"/>
</dbReference>
<dbReference type="InterPro" id="IPR001611">
    <property type="entry name" value="Leu-rich_rpt"/>
</dbReference>
<dbReference type="AlphaFoldDB" id="A0A9Q9C4I8"/>
<keyword evidence="3" id="KW-0732">Signal</keyword>
<keyword evidence="1" id="KW-0433">Leucine-rich repeat</keyword>
<accession>A0A9Q9C4I8</accession>
<dbReference type="Pfam" id="PF00560">
    <property type="entry name" value="LRR_1"/>
    <property type="match status" value="1"/>
</dbReference>
<dbReference type="PANTHER" id="PTHR48051:SF1">
    <property type="entry name" value="RAS SUPPRESSOR PROTEIN 1"/>
    <property type="match status" value="1"/>
</dbReference>
<evidence type="ECO:0000256" key="2">
    <source>
        <dbReference type="ARBA" id="ARBA00022737"/>
    </source>
</evidence>
<dbReference type="EMBL" id="CP075155">
    <property type="protein sequence ID" value="UTX44036.1"/>
    <property type="molecule type" value="Genomic_DNA"/>
</dbReference>
<dbReference type="SUPFAM" id="SSF52075">
    <property type="entry name" value="Outer arm dynein light chain 1"/>
    <property type="match status" value="1"/>
</dbReference>
<organism evidence="4 5">
    <name type="scientific">Encephalitozoon hellem</name>
    <name type="common">Microsporidian parasite</name>
    <dbReference type="NCBI Taxonomy" id="27973"/>
    <lineage>
        <taxon>Eukaryota</taxon>
        <taxon>Fungi</taxon>
        <taxon>Fungi incertae sedis</taxon>
        <taxon>Microsporidia</taxon>
        <taxon>Unikaryonidae</taxon>
        <taxon>Encephalitozoon</taxon>
    </lineage>
</organism>
<feature type="chain" id="PRO_5040180750" evidence="3">
    <location>
        <begin position="21"/>
        <end position="184"/>
    </location>
</feature>
<dbReference type="Gene3D" id="3.80.10.10">
    <property type="entry name" value="Ribonuclease Inhibitor"/>
    <property type="match status" value="1"/>
</dbReference>
<dbReference type="InterPro" id="IPR050216">
    <property type="entry name" value="LRR_domain-containing"/>
</dbReference>
<dbReference type="SMART" id="SM00369">
    <property type="entry name" value="LRR_TYP"/>
    <property type="match status" value="3"/>
</dbReference>
<dbReference type="InterPro" id="IPR003591">
    <property type="entry name" value="Leu-rich_rpt_typical-subtyp"/>
</dbReference>
<dbReference type="Pfam" id="PF13855">
    <property type="entry name" value="LRR_8"/>
    <property type="match status" value="1"/>
</dbReference>
<dbReference type="PRINTS" id="PR00019">
    <property type="entry name" value="LEURICHRPT"/>
</dbReference>
<evidence type="ECO:0000313" key="5">
    <source>
        <dbReference type="Proteomes" id="UP001059546"/>
    </source>
</evidence>
<protein>
    <submittedName>
        <fullName evidence="4">Leucine-rich repeat domain-containing protein</fullName>
    </submittedName>
</protein>
<keyword evidence="2" id="KW-0677">Repeat</keyword>
<dbReference type="Proteomes" id="UP001059546">
    <property type="component" value="Chromosome IX"/>
</dbReference>
<dbReference type="PANTHER" id="PTHR48051">
    <property type="match status" value="1"/>
</dbReference>
<dbReference type="PROSITE" id="PS51450">
    <property type="entry name" value="LRR"/>
    <property type="match status" value="3"/>
</dbReference>
<evidence type="ECO:0000256" key="1">
    <source>
        <dbReference type="ARBA" id="ARBA00022614"/>
    </source>
</evidence>
<name>A0A9Q9C4I8_ENCHE</name>
<sequence length="184" mass="20433">MNIMRARINALSLFLAYALAAVPFIADNVREAVSIIGSTELPACDLCNMDLESMSPEIMEALGANNLIKKLDLSSNKLKELPSEIGTLDWLVELNLSNNEVESIPQEVNSMKSLEVLNLSNNKLTSFPWHVLKLRNTGALKSLDLRGNPLYRIYHSALGRFFLRLFYGDVVITGYSTEAAQISN</sequence>
<reference evidence="4" key="1">
    <citation type="submission" date="2021-05" db="EMBL/GenBank/DDBJ databases">
        <title>Encephalitozoon hellem ATCC 50604 Complete Genome.</title>
        <authorList>
            <person name="Mascarenhas dos Santos A.C."/>
            <person name="Julian A.T."/>
            <person name="Pombert J.-F."/>
        </authorList>
    </citation>
    <scope>NUCLEOTIDE SEQUENCE</scope>
    <source>
        <strain evidence="4">ATCC 50604</strain>
    </source>
</reference>
<evidence type="ECO:0000313" key="4">
    <source>
        <dbReference type="EMBL" id="UTX44036.1"/>
    </source>
</evidence>